<evidence type="ECO:0000256" key="3">
    <source>
        <dbReference type="ARBA" id="ARBA00022617"/>
    </source>
</evidence>
<evidence type="ECO:0000256" key="7">
    <source>
        <dbReference type="ARBA" id="ARBA00023033"/>
    </source>
</evidence>
<dbReference type="Pfam" id="PF00067">
    <property type="entry name" value="p450"/>
    <property type="match status" value="1"/>
</dbReference>
<dbReference type="GeneID" id="70133225"/>
<evidence type="ECO:0000256" key="6">
    <source>
        <dbReference type="ARBA" id="ARBA00023004"/>
    </source>
</evidence>
<proteinExistence type="inferred from homology"/>
<dbReference type="InterPro" id="IPR001128">
    <property type="entry name" value="Cyt_P450"/>
</dbReference>
<dbReference type="EMBL" id="JAGPXC010000013">
    <property type="protein sequence ID" value="KAH6643417.1"/>
    <property type="molecule type" value="Genomic_DNA"/>
</dbReference>
<accession>A0A9P8RI93</accession>
<dbReference type="Gene3D" id="1.10.630.10">
    <property type="entry name" value="Cytochrome P450"/>
    <property type="match status" value="1"/>
</dbReference>
<name>A0A9P8RI93_9PEZI</name>
<evidence type="ECO:0000256" key="2">
    <source>
        <dbReference type="ARBA" id="ARBA00010617"/>
    </source>
</evidence>
<gene>
    <name evidence="9" type="ORF">BKA67DRAFT_587639</name>
</gene>
<evidence type="ECO:0000256" key="4">
    <source>
        <dbReference type="ARBA" id="ARBA00022723"/>
    </source>
</evidence>
<keyword evidence="4 8" id="KW-0479">Metal-binding</keyword>
<dbReference type="PRINTS" id="PR01239">
    <property type="entry name" value="EP450IICYP52"/>
</dbReference>
<dbReference type="Proteomes" id="UP000758603">
    <property type="component" value="Unassembled WGS sequence"/>
</dbReference>
<dbReference type="OrthoDB" id="1470350at2759"/>
<evidence type="ECO:0000313" key="9">
    <source>
        <dbReference type="EMBL" id="KAH6643417.1"/>
    </source>
</evidence>
<evidence type="ECO:0000256" key="8">
    <source>
        <dbReference type="RuleBase" id="RU000461"/>
    </source>
</evidence>
<sequence>MTTVPHKWPFALDVLKKQYDALPYQRLLEFQTPYITAAPTIRVTVLGDGYIVTDPVNLNTILDTNFDDFGLGSRRIGLLPLLGEGIFTQDGLSWKHSRELLRRQFARIRERGIAALTPHADKLLEAISREAETSIDSIVDLQPHFFEFTLATTTDLLFGEPHSSLPKADRDSLRDNFDYASLVSAIRLRLADLAWIYTPSKFRQGCRVVQDWASFFANKAIDFYEENGEEAARERYSFIIDLWLDTRDRAIVRDQLLHVLIAGRDTTACLLSWTFFHLVRNPHLIERLKVEIFQNIPPDTSEITRHHIQQLSFLRCCFNESLRLYPQLPVNVRFATRTTVLPRGGGPDGNAPLLLRKGNGVGWSLYHLHRREELYGSDARVYRPERWESGDLVKKVGVGAGFVDFHGGPRLCLGKDYALQEASVAVVRILQKYPNIRLPPGVPNEPVGAEKQNLTITLSSAEGTKVLLH</sequence>
<dbReference type="InterPro" id="IPR047146">
    <property type="entry name" value="Cyt_P450_E_CYP52_fungi"/>
</dbReference>
<dbReference type="PRINTS" id="PR00385">
    <property type="entry name" value="P450"/>
</dbReference>
<organism evidence="9 10">
    <name type="scientific">Truncatella angustata</name>
    <dbReference type="NCBI Taxonomy" id="152316"/>
    <lineage>
        <taxon>Eukaryota</taxon>
        <taxon>Fungi</taxon>
        <taxon>Dikarya</taxon>
        <taxon>Ascomycota</taxon>
        <taxon>Pezizomycotina</taxon>
        <taxon>Sordariomycetes</taxon>
        <taxon>Xylariomycetidae</taxon>
        <taxon>Amphisphaeriales</taxon>
        <taxon>Sporocadaceae</taxon>
        <taxon>Truncatella</taxon>
    </lineage>
</organism>
<evidence type="ECO:0000256" key="1">
    <source>
        <dbReference type="ARBA" id="ARBA00001971"/>
    </source>
</evidence>
<dbReference type="PROSITE" id="PS00086">
    <property type="entry name" value="CYTOCHROME_P450"/>
    <property type="match status" value="1"/>
</dbReference>
<dbReference type="PANTHER" id="PTHR24287:SF1">
    <property type="entry name" value="P450, PUTATIVE (EUROFUNG)-RELATED"/>
    <property type="match status" value="1"/>
</dbReference>
<keyword evidence="10" id="KW-1185">Reference proteome</keyword>
<protein>
    <submittedName>
        <fullName evidence="9">N-alkane-inducible cytochrome P450</fullName>
    </submittedName>
</protein>
<dbReference type="PANTHER" id="PTHR24287">
    <property type="entry name" value="P450, PUTATIVE (EUROFUNG)-RELATED"/>
    <property type="match status" value="1"/>
</dbReference>
<reference evidence="9" key="1">
    <citation type="journal article" date="2021" name="Nat. Commun.">
        <title>Genetic determinants of endophytism in the Arabidopsis root mycobiome.</title>
        <authorList>
            <person name="Mesny F."/>
            <person name="Miyauchi S."/>
            <person name="Thiergart T."/>
            <person name="Pickel B."/>
            <person name="Atanasova L."/>
            <person name="Karlsson M."/>
            <person name="Huettel B."/>
            <person name="Barry K.W."/>
            <person name="Haridas S."/>
            <person name="Chen C."/>
            <person name="Bauer D."/>
            <person name="Andreopoulos W."/>
            <person name="Pangilinan J."/>
            <person name="LaButti K."/>
            <person name="Riley R."/>
            <person name="Lipzen A."/>
            <person name="Clum A."/>
            <person name="Drula E."/>
            <person name="Henrissat B."/>
            <person name="Kohler A."/>
            <person name="Grigoriev I.V."/>
            <person name="Martin F.M."/>
            <person name="Hacquard S."/>
        </authorList>
    </citation>
    <scope>NUCLEOTIDE SEQUENCE</scope>
    <source>
        <strain evidence="9">MPI-SDFR-AT-0073</strain>
    </source>
</reference>
<dbReference type="SUPFAM" id="SSF48264">
    <property type="entry name" value="Cytochrome P450"/>
    <property type="match status" value="1"/>
</dbReference>
<keyword evidence="3 8" id="KW-0349">Heme</keyword>
<comment type="cofactor">
    <cofactor evidence="1">
        <name>heme</name>
        <dbReference type="ChEBI" id="CHEBI:30413"/>
    </cofactor>
</comment>
<keyword evidence="6 8" id="KW-0408">Iron</keyword>
<keyword evidence="7 8" id="KW-0503">Monooxygenase</keyword>
<comment type="similarity">
    <text evidence="2 8">Belongs to the cytochrome P450 family.</text>
</comment>
<dbReference type="RefSeq" id="XP_045951347.1">
    <property type="nucleotide sequence ID" value="XM_046104334.1"/>
</dbReference>
<dbReference type="GO" id="GO:0016712">
    <property type="term" value="F:oxidoreductase activity, acting on paired donors, with incorporation or reduction of molecular oxygen, reduced flavin or flavoprotein as one donor, and incorporation of one atom of oxygen"/>
    <property type="evidence" value="ECO:0007669"/>
    <property type="project" value="InterPro"/>
</dbReference>
<dbReference type="InterPro" id="IPR036396">
    <property type="entry name" value="Cyt_P450_sf"/>
</dbReference>
<evidence type="ECO:0000313" key="10">
    <source>
        <dbReference type="Proteomes" id="UP000758603"/>
    </source>
</evidence>
<dbReference type="GO" id="GO:0005506">
    <property type="term" value="F:iron ion binding"/>
    <property type="evidence" value="ECO:0007669"/>
    <property type="project" value="InterPro"/>
</dbReference>
<dbReference type="InterPro" id="IPR017972">
    <property type="entry name" value="Cyt_P450_CS"/>
</dbReference>
<dbReference type="GO" id="GO:0020037">
    <property type="term" value="F:heme binding"/>
    <property type="evidence" value="ECO:0007669"/>
    <property type="project" value="InterPro"/>
</dbReference>
<keyword evidence="5 8" id="KW-0560">Oxidoreductase</keyword>
<dbReference type="InterPro" id="IPR002974">
    <property type="entry name" value="Cyt_P450_E_CYP52_ascomycetes"/>
</dbReference>
<comment type="caution">
    <text evidence="9">The sequence shown here is derived from an EMBL/GenBank/DDBJ whole genome shotgun (WGS) entry which is preliminary data.</text>
</comment>
<dbReference type="AlphaFoldDB" id="A0A9P8RI93"/>
<evidence type="ECO:0000256" key="5">
    <source>
        <dbReference type="ARBA" id="ARBA00023002"/>
    </source>
</evidence>